<dbReference type="GO" id="GO:0008297">
    <property type="term" value="F:single-stranded DNA exodeoxyribonuclease activity"/>
    <property type="evidence" value="ECO:0007669"/>
    <property type="project" value="TreeGrafter"/>
</dbReference>
<sequence>MRKQFKWFEPRLTPPDVFSTDTDRGRIYCDRATGQKFWSMTTFLGLTETDPGWYERWVQKVGKEHADAESERCCRRGEDIHLAIELHLQNKSQEEVRAAAKEHTRMFNQLKKAADTNVTMVYAQELPVMSGRLKLGGRLDLFARWRNEPAIIDWKGSNFIKTQADIEDYKHQLCGYSLCVQERYGVKVEKLINVIANERSLQPTILITKRSDVLPSFFDRLRRFHESMPPI</sequence>
<dbReference type="EMBL" id="KY914485">
    <property type="protein sequence ID" value="ARK07943.1"/>
    <property type="molecule type" value="Genomic_DNA"/>
</dbReference>
<name>A0A1W6DYC4_9CAUD</name>
<evidence type="ECO:0000313" key="3">
    <source>
        <dbReference type="Proteomes" id="UP000221506"/>
    </source>
</evidence>
<dbReference type="InterPro" id="IPR011604">
    <property type="entry name" value="PDDEXK-like_dom_sf"/>
</dbReference>
<evidence type="ECO:0000313" key="2">
    <source>
        <dbReference type="EMBL" id="ARK07943.1"/>
    </source>
</evidence>
<dbReference type="Gene3D" id="3.90.320.10">
    <property type="match status" value="1"/>
</dbReference>
<dbReference type="InterPro" id="IPR038726">
    <property type="entry name" value="PDDEXK_AddAB-type"/>
</dbReference>
<reference evidence="2 3" key="1">
    <citation type="submission" date="2017-04" db="EMBL/GenBank/DDBJ databases">
        <title>Complete genome sequence and characterization of temperature-dependent bacteriophage phiA8-29 infecting Aeromonas.</title>
        <authorList>
            <person name="He Y."/>
            <person name="Yang H."/>
        </authorList>
    </citation>
    <scope>NUCLEOTIDE SEQUENCE [LARGE SCALE GENOMIC DNA]</scope>
</reference>
<dbReference type="PANTHER" id="PTHR31340">
    <property type="entry name" value="MITOCHONDRIAL GENOME MAINTENANCE EXONUCLEASE 1"/>
    <property type="match status" value="1"/>
</dbReference>
<organism evidence="2 3">
    <name type="scientific">Aeromonas phage phiA8-29</name>
    <dbReference type="NCBI Taxonomy" id="1978922"/>
    <lineage>
        <taxon>Viruses</taxon>
        <taxon>Duplodnaviria</taxon>
        <taxon>Heunggongvirae</taxon>
        <taxon>Uroviricota</taxon>
        <taxon>Caudoviricetes</taxon>
        <taxon>Pantevenvirales</taxon>
        <taxon>Ackermannviridae</taxon>
        <taxon>Tedavirus</taxon>
        <taxon>Tedavirus A829</taxon>
    </lineage>
</organism>
<evidence type="ECO:0000259" key="1">
    <source>
        <dbReference type="Pfam" id="PF12705"/>
    </source>
</evidence>
<keyword evidence="3" id="KW-1185">Reference proteome</keyword>
<feature type="domain" description="PD-(D/E)XK endonuclease-like" evidence="1">
    <location>
        <begin position="82"/>
        <end position="186"/>
    </location>
</feature>
<dbReference type="PANTHER" id="PTHR31340:SF3">
    <property type="entry name" value="MITOCHONDRIAL GENOME MAINTENANCE EXONUCLEASE 1"/>
    <property type="match status" value="1"/>
</dbReference>
<gene>
    <name evidence="2" type="ORF">phiA829_123</name>
</gene>
<dbReference type="Pfam" id="PF12705">
    <property type="entry name" value="PDDEXK_1"/>
    <property type="match status" value="1"/>
</dbReference>
<protein>
    <recommendedName>
        <fullName evidence="1">PD-(D/E)XK endonuclease-like domain-containing protein</fullName>
    </recommendedName>
</protein>
<proteinExistence type="predicted"/>
<accession>A0A1W6DYC4</accession>
<dbReference type="Proteomes" id="UP000221506">
    <property type="component" value="Segment"/>
</dbReference>